<accession>A0ABT4TSD9</accession>
<dbReference type="InterPro" id="IPR050623">
    <property type="entry name" value="Glucan_succinyl_AcylTrfase"/>
</dbReference>
<dbReference type="Pfam" id="PF01757">
    <property type="entry name" value="Acyl_transf_3"/>
    <property type="match status" value="1"/>
</dbReference>
<comment type="caution">
    <text evidence="3">The sequence shown here is derived from an EMBL/GenBank/DDBJ whole genome shotgun (WGS) entry which is preliminary data.</text>
</comment>
<proteinExistence type="predicted"/>
<feature type="transmembrane region" description="Helical" evidence="1">
    <location>
        <begin position="360"/>
        <end position="378"/>
    </location>
</feature>
<feature type="transmembrane region" description="Helical" evidence="1">
    <location>
        <begin position="231"/>
        <end position="247"/>
    </location>
</feature>
<keyword evidence="1" id="KW-1133">Transmembrane helix</keyword>
<organism evidence="3 4">
    <name type="scientific">Nocardiopsis suaedae</name>
    <dbReference type="NCBI Taxonomy" id="3018444"/>
    <lineage>
        <taxon>Bacteria</taxon>
        <taxon>Bacillati</taxon>
        <taxon>Actinomycetota</taxon>
        <taxon>Actinomycetes</taxon>
        <taxon>Streptosporangiales</taxon>
        <taxon>Nocardiopsidaceae</taxon>
        <taxon>Nocardiopsis</taxon>
    </lineage>
</organism>
<feature type="transmembrane region" description="Helical" evidence="1">
    <location>
        <begin position="191"/>
        <end position="211"/>
    </location>
</feature>
<feature type="transmembrane region" description="Helical" evidence="1">
    <location>
        <begin position="259"/>
        <end position="276"/>
    </location>
</feature>
<feature type="transmembrane region" description="Helical" evidence="1">
    <location>
        <begin position="63"/>
        <end position="87"/>
    </location>
</feature>
<dbReference type="PANTHER" id="PTHR36927">
    <property type="entry name" value="BLR4337 PROTEIN"/>
    <property type="match status" value="1"/>
</dbReference>
<evidence type="ECO:0000259" key="2">
    <source>
        <dbReference type="Pfam" id="PF01757"/>
    </source>
</evidence>
<name>A0ABT4TSD9_9ACTN</name>
<keyword evidence="3" id="KW-0012">Acyltransferase</keyword>
<feature type="domain" description="Acyltransferase 3" evidence="2">
    <location>
        <begin position="22"/>
        <end position="374"/>
    </location>
</feature>
<gene>
    <name evidence="3" type="ORF">O4U47_24020</name>
</gene>
<feature type="transmembrane region" description="Helical" evidence="1">
    <location>
        <begin position="334"/>
        <end position="354"/>
    </location>
</feature>
<keyword evidence="4" id="KW-1185">Reference proteome</keyword>
<dbReference type="EMBL" id="JAQFWP010000058">
    <property type="protein sequence ID" value="MDA2807598.1"/>
    <property type="molecule type" value="Genomic_DNA"/>
</dbReference>
<feature type="transmembrane region" description="Helical" evidence="1">
    <location>
        <begin position="107"/>
        <end position="127"/>
    </location>
</feature>
<evidence type="ECO:0000256" key="1">
    <source>
        <dbReference type="SAM" id="Phobius"/>
    </source>
</evidence>
<keyword evidence="3" id="KW-0808">Transferase</keyword>
<dbReference type="Proteomes" id="UP001165685">
    <property type="component" value="Unassembled WGS sequence"/>
</dbReference>
<protein>
    <submittedName>
        <fullName evidence="3">Acyltransferase</fullName>
    </submittedName>
</protein>
<sequence length="388" mass="42254">MTTRPAPAPRPVPTAGDGRRLAFIDNLRILLTVLVVLHHCAVTYGTIPVWYFTEPAQDPTGLVLDLFVIVNQAFFMGMFFLISGLFVPGSADRKGGRRFMRGRLVRLGVPLLLFALLLRPLVTAGIYQEYASEVPYWLFYLVSWDPGPMWFVETLLVFCLAYVLIRRLGRRPEAPESPAVPAGPASRQGGAFPGAAAVAGFTAALIAATWAWRIIVPVGTAWPVVGLPTPYFLPQYALMFAVGVLAFRRGRLEHVPRAAGWGGLAMAAAGCALLPLSLDAPERVDPLTLQALVDPVYEGLFAVGTTLFLLWLFQRFFDRQGPLARFLSDNAYGVYFLHPLVLVGGGMLLSGWQAPALAKFAVLGAIALPVCWAAAQGLRSLPYAERVF</sequence>
<keyword evidence="1" id="KW-0472">Membrane</keyword>
<evidence type="ECO:0000313" key="4">
    <source>
        <dbReference type="Proteomes" id="UP001165685"/>
    </source>
</evidence>
<reference evidence="3" key="1">
    <citation type="submission" date="2023-01" db="EMBL/GenBank/DDBJ databases">
        <title>Draft genome sequence of Nocardiopsis sp. LSu2-4 isolated from halophytes.</title>
        <authorList>
            <person name="Duangmal K."/>
            <person name="Chantavorakit T."/>
        </authorList>
    </citation>
    <scope>NUCLEOTIDE SEQUENCE</scope>
    <source>
        <strain evidence="3">LSu2-4</strain>
    </source>
</reference>
<feature type="transmembrane region" description="Helical" evidence="1">
    <location>
        <begin position="296"/>
        <end position="313"/>
    </location>
</feature>
<dbReference type="GO" id="GO:0016746">
    <property type="term" value="F:acyltransferase activity"/>
    <property type="evidence" value="ECO:0007669"/>
    <property type="project" value="UniProtKB-KW"/>
</dbReference>
<dbReference type="InterPro" id="IPR002656">
    <property type="entry name" value="Acyl_transf_3_dom"/>
</dbReference>
<keyword evidence="1" id="KW-0812">Transmembrane</keyword>
<feature type="transmembrane region" description="Helical" evidence="1">
    <location>
        <begin position="29"/>
        <end position="51"/>
    </location>
</feature>
<evidence type="ECO:0000313" key="3">
    <source>
        <dbReference type="EMBL" id="MDA2807598.1"/>
    </source>
</evidence>
<dbReference type="RefSeq" id="WP_270680225.1">
    <property type="nucleotide sequence ID" value="NZ_JAQFWP010000058.1"/>
</dbReference>
<dbReference type="PANTHER" id="PTHR36927:SF4">
    <property type="entry name" value="BLR5718 PROTEIN"/>
    <property type="match status" value="1"/>
</dbReference>
<feature type="transmembrane region" description="Helical" evidence="1">
    <location>
        <begin position="147"/>
        <end position="165"/>
    </location>
</feature>